<dbReference type="AlphaFoldDB" id="A0A3S1B0Z4"/>
<protein>
    <submittedName>
        <fullName evidence="1">Uncharacterized protein</fullName>
    </submittedName>
</protein>
<proteinExistence type="predicted"/>
<sequence length="61" mass="6790">MKSEELLTKGDDQVLHRAQKQNLSQELIGVKGLQEQMQLVHCLELGQPVQISSVEPFCIGS</sequence>
<gene>
    <name evidence="1" type="ORF">ELQ35_20850</name>
</gene>
<evidence type="ECO:0000313" key="1">
    <source>
        <dbReference type="EMBL" id="RUQ25117.1"/>
    </source>
</evidence>
<dbReference type="RefSeq" id="WP_126867104.1">
    <property type="nucleotide sequence ID" value="NZ_JAUSTX010000033.1"/>
</dbReference>
<comment type="caution">
    <text evidence="1">The sequence shown here is derived from an EMBL/GenBank/DDBJ whole genome shotgun (WGS) entry which is preliminary data.</text>
</comment>
<reference evidence="1 2" key="1">
    <citation type="submission" date="2018-12" db="EMBL/GenBank/DDBJ databases">
        <title>Bacillus chawlae sp. nov., Bacillus glennii sp. nov., and Bacillus saganii sp. nov. Isolated from the Vehicle Assembly Building at Kennedy Space Center where the Viking Spacecraft were Assembled.</title>
        <authorList>
            <person name="Seuylemezian A."/>
            <person name="Vaishampayan P."/>
        </authorList>
    </citation>
    <scope>NUCLEOTIDE SEQUENCE [LARGE SCALE GENOMIC DNA]</scope>
    <source>
        <strain evidence="1 2">L5</strain>
    </source>
</reference>
<keyword evidence="2" id="KW-1185">Reference proteome</keyword>
<dbReference type="EMBL" id="RYZZ01000044">
    <property type="protein sequence ID" value="RUQ25117.1"/>
    <property type="molecule type" value="Genomic_DNA"/>
</dbReference>
<evidence type="ECO:0000313" key="2">
    <source>
        <dbReference type="Proteomes" id="UP000267430"/>
    </source>
</evidence>
<name>A0A3S1B0Z4_9BACI</name>
<dbReference type="Proteomes" id="UP000267430">
    <property type="component" value="Unassembled WGS sequence"/>
</dbReference>
<accession>A0A3S1B0Z4</accession>
<organism evidence="1 2">
    <name type="scientific">Peribacillus cavernae</name>
    <dbReference type="NCBI Taxonomy" id="1674310"/>
    <lineage>
        <taxon>Bacteria</taxon>
        <taxon>Bacillati</taxon>
        <taxon>Bacillota</taxon>
        <taxon>Bacilli</taxon>
        <taxon>Bacillales</taxon>
        <taxon>Bacillaceae</taxon>
        <taxon>Peribacillus</taxon>
    </lineage>
</organism>